<evidence type="ECO:0000256" key="2">
    <source>
        <dbReference type="SAM" id="Phobius"/>
    </source>
</evidence>
<evidence type="ECO:0000256" key="1">
    <source>
        <dbReference type="SAM" id="MobiDB-lite"/>
    </source>
</evidence>
<name>A0A9J6D755_RHIMP</name>
<gene>
    <name evidence="3" type="ORF">HPB51_020666</name>
</gene>
<organism evidence="3 4">
    <name type="scientific">Rhipicephalus microplus</name>
    <name type="common">Cattle tick</name>
    <name type="synonym">Boophilus microplus</name>
    <dbReference type="NCBI Taxonomy" id="6941"/>
    <lineage>
        <taxon>Eukaryota</taxon>
        <taxon>Metazoa</taxon>
        <taxon>Ecdysozoa</taxon>
        <taxon>Arthropoda</taxon>
        <taxon>Chelicerata</taxon>
        <taxon>Arachnida</taxon>
        <taxon>Acari</taxon>
        <taxon>Parasitiformes</taxon>
        <taxon>Ixodida</taxon>
        <taxon>Ixodoidea</taxon>
        <taxon>Ixodidae</taxon>
        <taxon>Rhipicephalinae</taxon>
        <taxon>Rhipicephalus</taxon>
        <taxon>Boophilus</taxon>
    </lineage>
</organism>
<accession>A0A9J6D755</accession>
<evidence type="ECO:0000313" key="4">
    <source>
        <dbReference type="Proteomes" id="UP000821866"/>
    </source>
</evidence>
<reference evidence="3" key="2">
    <citation type="submission" date="2021-09" db="EMBL/GenBank/DDBJ databases">
        <authorList>
            <person name="Jia N."/>
            <person name="Wang J."/>
            <person name="Shi W."/>
            <person name="Du L."/>
            <person name="Sun Y."/>
            <person name="Zhan W."/>
            <person name="Jiang J."/>
            <person name="Wang Q."/>
            <person name="Zhang B."/>
            <person name="Ji P."/>
            <person name="Sakyi L.B."/>
            <person name="Cui X."/>
            <person name="Yuan T."/>
            <person name="Jiang B."/>
            <person name="Yang W."/>
            <person name="Lam T.T.-Y."/>
            <person name="Chang Q."/>
            <person name="Ding S."/>
            <person name="Wang X."/>
            <person name="Zhu J."/>
            <person name="Ruan X."/>
            <person name="Zhao L."/>
            <person name="Wei J."/>
            <person name="Que T."/>
            <person name="Du C."/>
            <person name="Cheng J."/>
            <person name="Dai P."/>
            <person name="Han X."/>
            <person name="Huang E."/>
            <person name="Gao Y."/>
            <person name="Liu J."/>
            <person name="Shao H."/>
            <person name="Ye R."/>
            <person name="Li L."/>
            <person name="Wei W."/>
            <person name="Wang X."/>
            <person name="Wang C."/>
            <person name="Huo Q."/>
            <person name="Li W."/>
            <person name="Guo W."/>
            <person name="Chen H."/>
            <person name="Chen S."/>
            <person name="Zhou L."/>
            <person name="Zhou L."/>
            <person name="Ni X."/>
            <person name="Tian J."/>
            <person name="Zhou Y."/>
            <person name="Sheng Y."/>
            <person name="Liu T."/>
            <person name="Pan Y."/>
            <person name="Xia L."/>
            <person name="Li J."/>
            <person name="Zhao F."/>
            <person name="Cao W."/>
        </authorList>
    </citation>
    <scope>NUCLEOTIDE SEQUENCE</scope>
    <source>
        <strain evidence="3">Rmic-2018</strain>
        <tissue evidence="3">Larvae</tissue>
    </source>
</reference>
<comment type="caution">
    <text evidence="3">The sequence shown here is derived from an EMBL/GenBank/DDBJ whole genome shotgun (WGS) entry which is preliminary data.</text>
</comment>
<keyword evidence="2" id="KW-0812">Transmembrane</keyword>
<sequence>MAEKTSVCKPRLVQGIMAIIFGGSMAVVDVLYPSKFPTILEVDYDTPYRYFVAQGNQSSRNTSAANSTTNTPLPLPRYQKMGNSNEYSERHSLYRDLGADNPPTARSTYATICGGHPSLLDDSSGPSSSGLNQLGSEDGDSITHIIDDTEDGIDNAAFEQESDDGCVMVDGKRAVTLQDFGKFADRAQSPAGSTAGSVAAKRRVLGSSIGFNVKDISIDMHTDSSKW</sequence>
<feature type="region of interest" description="Disordered" evidence="1">
    <location>
        <begin position="117"/>
        <end position="141"/>
    </location>
</feature>
<dbReference type="EMBL" id="JABSTU010000011">
    <property type="protein sequence ID" value="KAH8009874.1"/>
    <property type="molecule type" value="Genomic_DNA"/>
</dbReference>
<protein>
    <submittedName>
        <fullName evidence="3">Uncharacterized protein</fullName>
    </submittedName>
</protein>
<keyword evidence="2" id="KW-0472">Membrane</keyword>
<keyword evidence="2" id="KW-1133">Transmembrane helix</keyword>
<reference evidence="3" key="1">
    <citation type="journal article" date="2020" name="Cell">
        <title>Large-Scale Comparative Analyses of Tick Genomes Elucidate Their Genetic Diversity and Vector Capacities.</title>
        <authorList>
            <consortium name="Tick Genome and Microbiome Consortium (TIGMIC)"/>
            <person name="Jia N."/>
            <person name="Wang J."/>
            <person name="Shi W."/>
            <person name="Du L."/>
            <person name="Sun Y."/>
            <person name="Zhan W."/>
            <person name="Jiang J.F."/>
            <person name="Wang Q."/>
            <person name="Zhang B."/>
            <person name="Ji P."/>
            <person name="Bell-Sakyi L."/>
            <person name="Cui X.M."/>
            <person name="Yuan T.T."/>
            <person name="Jiang B.G."/>
            <person name="Yang W.F."/>
            <person name="Lam T.T."/>
            <person name="Chang Q.C."/>
            <person name="Ding S.J."/>
            <person name="Wang X.J."/>
            <person name="Zhu J.G."/>
            <person name="Ruan X.D."/>
            <person name="Zhao L."/>
            <person name="Wei J.T."/>
            <person name="Ye R.Z."/>
            <person name="Que T.C."/>
            <person name="Du C.H."/>
            <person name="Zhou Y.H."/>
            <person name="Cheng J.X."/>
            <person name="Dai P.F."/>
            <person name="Guo W.B."/>
            <person name="Han X.H."/>
            <person name="Huang E.J."/>
            <person name="Li L.F."/>
            <person name="Wei W."/>
            <person name="Gao Y.C."/>
            <person name="Liu J.Z."/>
            <person name="Shao H.Z."/>
            <person name="Wang X."/>
            <person name="Wang C.C."/>
            <person name="Yang T.C."/>
            <person name="Huo Q.B."/>
            <person name="Li W."/>
            <person name="Chen H.Y."/>
            <person name="Chen S.E."/>
            <person name="Zhou L.G."/>
            <person name="Ni X.B."/>
            <person name="Tian J.H."/>
            <person name="Sheng Y."/>
            <person name="Liu T."/>
            <person name="Pan Y.S."/>
            <person name="Xia L.Y."/>
            <person name="Li J."/>
            <person name="Zhao F."/>
            <person name="Cao W.C."/>
        </authorList>
    </citation>
    <scope>NUCLEOTIDE SEQUENCE</scope>
    <source>
        <strain evidence="3">Rmic-2018</strain>
    </source>
</reference>
<feature type="compositionally biased region" description="Low complexity" evidence="1">
    <location>
        <begin position="57"/>
        <end position="71"/>
    </location>
</feature>
<feature type="region of interest" description="Disordered" evidence="1">
    <location>
        <begin position="57"/>
        <end position="79"/>
    </location>
</feature>
<feature type="compositionally biased region" description="Low complexity" evidence="1">
    <location>
        <begin position="117"/>
        <end position="130"/>
    </location>
</feature>
<proteinExistence type="predicted"/>
<dbReference type="AlphaFoldDB" id="A0A9J6D755"/>
<dbReference type="Proteomes" id="UP000821866">
    <property type="component" value="Chromosome 9"/>
</dbReference>
<dbReference type="VEuPathDB" id="VectorBase:LOC119178160"/>
<feature type="transmembrane region" description="Helical" evidence="2">
    <location>
        <begin position="12"/>
        <end position="32"/>
    </location>
</feature>
<keyword evidence="4" id="KW-1185">Reference proteome</keyword>
<evidence type="ECO:0000313" key="3">
    <source>
        <dbReference type="EMBL" id="KAH8009874.1"/>
    </source>
</evidence>